<dbReference type="Gene3D" id="2.60.40.150">
    <property type="entry name" value="C2 domain"/>
    <property type="match status" value="1"/>
</dbReference>
<evidence type="ECO:0000256" key="1">
    <source>
        <dbReference type="SAM" id="MobiDB-lite"/>
    </source>
</evidence>
<dbReference type="Gene3D" id="3.40.50.1820">
    <property type="entry name" value="alpha/beta hydrolase"/>
    <property type="match status" value="1"/>
</dbReference>
<dbReference type="PANTHER" id="PTHR47759:SF2">
    <property type="entry name" value="TRIGLYCERIDE LIPASE"/>
    <property type="match status" value="1"/>
</dbReference>
<organism evidence="4 5">
    <name type="scientific">Diacronema lutheri</name>
    <name type="common">Unicellular marine alga</name>
    <name type="synonym">Monochrysis lutheri</name>
    <dbReference type="NCBI Taxonomy" id="2081491"/>
    <lineage>
        <taxon>Eukaryota</taxon>
        <taxon>Haptista</taxon>
        <taxon>Haptophyta</taxon>
        <taxon>Pavlovophyceae</taxon>
        <taxon>Pavlovales</taxon>
        <taxon>Pavlovaceae</taxon>
        <taxon>Diacronema</taxon>
    </lineage>
</organism>
<dbReference type="PANTHER" id="PTHR47759">
    <property type="entry name" value="OS04G0509100 PROTEIN"/>
    <property type="match status" value="1"/>
</dbReference>
<reference evidence="4" key="1">
    <citation type="submission" date="2021-05" db="EMBL/GenBank/DDBJ databases">
        <title>The genome of the haptophyte Pavlova lutheri (Diacronema luteri, Pavlovales) - a model for lipid biosynthesis in eukaryotic algae.</title>
        <authorList>
            <person name="Hulatt C.J."/>
            <person name="Posewitz M.C."/>
        </authorList>
    </citation>
    <scope>NUCLEOTIDE SEQUENCE</scope>
    <source>
        <strain evidence="4">NIVA-4/92</strain>
    </source>
</reference>
<gene>
    <name evidence="4" type="ORF">KFE25_008131</name>
</gene>
<evidence type="ECO:0000313" key="4">
    <source>
        <dbReference type="EMBL" id="KAG8466752.1"/>
    </source>
</evidence>
<name>A0A8J5XNB7_DIALT</name>
<dbReference type="Pfam" id="PF01764">
    <property type="entry name" value="Lipase_3"/>
    <property type="match status" value="1"/>
</dbReference>
<dbReference type="InterPro" id="IPR002921">
    <property type="entry name" value="Fungal_lipase-type"/>
</dbReference>
<sequence>MLVLGALIVAGLHAPHGARAPPARARVTPRARSAMLAPALTGSAARDDVDCDDSRPPFDFDRSVELASLAFHTYVPVTGGKWERGSDSTDVAFQRAGFVTECYTGVLVVTLHRVRGLFDSASKAGAGEALLTGGALDPYALLSVVEGRRVPTKADATVPVRDVCRSRTQWRMGEGNGERRDGGGKPAAPDARADAARAPDALRKERAAGVVEFDETFYLYVGDLATARLRLTLRDENVAKDDDTLGSATLPIAPLASRPSVEQSCTLAIKYNAPIGPGMAAGAVAGGLFGGLVGAGLGAAAAAIAERWTREATAELTCKFIPFASSASPSAPASSSSSSSTSVDVPDANAFSDEAMAAIAASALNGDEQADLVKRAVARAQEALATRRVDANAASVRGGASSELASDAAAQALGALLGADSTGAERAVDAAVGNVTNALALGGTEGIDWTTLGMGGGEVNPRRFELIAYVDNAETDTQAAVWRDCAARELVLSFRGTEQTAWKDLIIDAMVLQQPWSVGGANTAGARAGALEPFVHSGFRTAWASVAPRVFELIAGAIGARAYDPDARARVLRRPRWTLFCTGHSLGGALATLAALEIGQSALPLARIALYTYGAPRVGNADLCALIDAYVPEAFRIVNGQDLVTRMPRGAAAETLGRFAGGILDYRHPGRTVLVDEREPLCAVAGAGLERECPLELLDSPFADPLGAIDEARGDNAAGAAGGGVRLDTDDDGVPDARLLPALEEVIERMTGAGWEEAGGAIGTLGALQRAAGQVAQTLTESVSGAGKGVTLKDVAALAGIRGRFVEAELSLLSSITSGIALEHHLEPSYFKAMSNAQAAVREGRTPEGRKA</sequence>
<dbReference type="CDD" id="cd00519">
    <property type="entry name" value="Lipase_3"/>
    <property type="match status" value="1"/>
</dbReference>
<proteinExistence type="predicted"/>
<comment type="caution">
    <text evidence="4">The sequence shown here is derived from an EMBL/GenBank/DDBJ whole genome shotgun (WGS) entry which is preliminary data.</text>
</comment>
<dbReference type="InterPro" id="IPR035892">
    <property type="entry name" value="C2_domain_sf"/>
</dbReference>
<feature type="region of interest" description="Disordered" evidence="1">
    <location>
        <begin position="169"/>
        <end position="199"/>
    </location>
</feature>
<evidence type="ECO:0000259" key="3">
    <source>
        <dbReference type="PROSITE" id="PS50004"/>
    </source>
</evidence>
<dbReference type="OrthoDB" id="567023at2759"/>
<dbReference type="PROSITE" id="PS50004">
    <property type="entry name" value="C2"/>
    <property type="match status" value="1"/>
</dbReference>
<feature type="chain" id="PRO_5035194983" description="C2 domain-containing protein" evidence="2">
    <location>
        <begin position="21"/>
        <end position="852"/>
    </location>
</feature>
<dbReference type="OMA" id="YLYVQDP"/>
<accession>A0A8J5XNB7</accession>
<evidence type="ECO:0000256" key="2">
    <source>
        <dbReference type="SAM" id="SignalP"/>
    </source>
</evidence>
<dbReference type="EMBL" id="JAGTXO010000007">
    <property type="protein sequence ID" value="KAG8466752.1"/>
    <property type="molecule type" value="Genomic_DNA"/>
</dbReference>
<dbReference type="CDD" id="cd00030">
    <property type="entry name" value="C2"/>
    <property type="match status" value="1"/>
</dbReference>
<dbReference type="AlphaFoldDB" id="A0A8J5XNB7"/>
<feature type="region of interest" description="Disordered" evidence="1">
    <location>
        <begin position="326"/>
        <end position="345"/>
    </location>
</feature>
<dbReference type="SMART" id="SM00239">
    <property type="entry name" value="C2"/>
    <property type="match status" value="1"/>
</dbReference>
<dbReference type="SUPFAM" id="SSF49562">
    <property type="entry name" value="C2 domain (Calcium/lipid-binding domain, CaLB)"/>
    <property type="match status" value="1"/>
</dbReference>
<feature type="signal peptide" evidence="2">
    <location>
        <begin position="1"/>
        <end position="20"/>
    </location>
</feature>
<dbReference type="Proteomes" id="UP000751190">
    <property type="component" value="Unassembled WGS sequence"/>
</dbReference>
<keyword evidence="2" id="KW-0732">Signal</keyword>
<protein>
    <recommendedName>
        <fullName evidence="3">C2 domain-containing protein</fullName>
    </recommendedName>
</protein>
<keyword evidence="5" id="KW-1185">Reference proteome</keyword>
<dbReference type="GO" id="GO:0006629">
    <property type="term" value="P:lipid metabolic process"/>
    <property type="evidence" value="ECO:0007669"/>
    <property type="project" value="InterPro"/>
</dbReference>
<evidence type="ECO:0000313" key="5">
    <source>
        <dbReference type="Proteomes" id="UP000751190"/>
    </source>
</evidence>
<feature type="compositionally biased region" description="Low complexity" evidence="1">
    <location>
        <begin position="326"/>
        <end position="340"/>
    </location>
</feature>
<dbReference type="SUPFAM" id="SSF53474">
    <property type="entry name" value="alpha/beta-Hydrolases"/>
    <property type="match status" value="1"/>
</dbReference>
<dbReference type="InterPro" id="IPR029058">
    <property type="entry name" value="AB_hydrolase_fold"/>
</dbReference>
<dbReference type="InterPro" id="IPR000008">
    <property type="entry name" value="C2_dom"/>
</dbReference>
<feature type="domain" description="C2" evidence="3">
    <location>
        <begin position="83"/>
        <end position="265"/>
    </location>
</feature>